<feature type="non-terminal residue" evidence="1">
    <location>
        <position position="94"/>
    </location>
</feature>
<name>A0A815AKU1_9BILA</name>
<dbReference type="EMBL" id="CAJOBA010063418">
    <property type="protein sequence ID" value="CAF4344962.1"/>
    <property type="molecule type" value="Genomic_DNA"/>
</dbReference>
<dbReference type="EMBL" id="CAJOBC010016523">
    <property type="protein sequence ID" value="CAF4028505.1"/>
    <property type="molecule type" value="Genomic_DNA"/>
</dbReference>
<gene>
    <name evidence="1" type="ORF">GPM918_LOCUS26365</name>
    <name evidence="2" type="ORF">OVA965_LOCUS39466</name>
    <name evidence="3" type="ORF">SRO942_LOCUS26500</name>
    <name evidence="4" type="ORF">TMI583_LOCUS40773</name>
</gene>
<dbReference type="EMBL" id="CAJNOK010040909">
    <property type="protein sequence ID" value="CAF1554293.1"/>
    <property type="molecule type" value="Genomic_DNA"/>
</dbReference>
<dbReference type="Proteomes" id="UP000677228">
    <property type="component" value="Unassembled WGS sequence"/>
</dbReference>
<dbReference type="AlphaFoldDB" id="A0A815AKU1"/>
<sequence>QFGRQIFLSLSDGSLIIFDKLTFQACEQTYPLQKTNHLFTNRDKCECFVRIQRTSSSELFKKKAAGVGLASMKGRLANKYYQEAEQLFALVDDE</sequence>
<protein>
    <submittedName>
        <fullName evidence="1">Uncharacterized protein</fullName>
    </submittedName>
</protein>
<evidence type="ECO:0000313" key="1">
    <source>
        <dbReference type="EMBL" id="CAF1255911.1"/>
    </source>
</evidence>
<evidence type="ECO:0000313" key="2">
    <source>
        <dbReference type="EMBL" id="CAF1554293.1"/>
    </source>
</evidence>
<proteinExistence type="predicted"/>
<evidence type="ECO:0000313" key="3">
    <source>
        <dbReference type="EMBL" id="CAF4028505.1"/>
    </source>
</evidence>
<organism evidence="1 5">
    <name type="scientific">Didymodactylos carnosus</name>
    <dbReference type="NCBI Taxonomy" id="1234261"/>
    <lineage>
        <taxon>Eukaryota</taxon>
        <taxon>Metazoa</taxon>
        <taxon>Spiralia</taxon>
        <taxon>Gnathifera</taxon>
        <taxon>Rotifera</taxon>
        <taxon>Eurotatoria</taxon>
        <taxon>Bdelloidea</taxon>
        <taxon>Philodinida</taxon>
        <taxon>Philodinidae</taxon>
        <taxon>Didymodactylos</taxon>
    </lineage>
</organism>
<evidence type="ECO:0000313" key="5">
    <source>
        <dbReference type="Proteomes" id="UP000663829"/>
    </source>
</evidence>
<accession>A0A815AKU1</accession>
<comment type="caution">
    <text evidence="1">The sequence shown here is derived from an EMBL/GenBank/DDBJ whole genome shotgun (WGS) entry which is preliminary data.</text>
</comment>
<dbReference type="Proteomes" id="UP000681722">
    <property type="component" value="Unassembled WGS sequence"/>
</dbReference>
<keyword evidence="5" id="KW-1185">Reference proteome</keyword>
<dbReference type="EMBL" id="CAJNOQ010010588">
    <property type="protein sequence ID" value="CAF1255911.1"/>
    <property type="molecule type" value="Genomic_DNA"/>
</dbReference>
<reference evidence="1" key="1">
    <citation type="submission" date="2021-02" db="EMBL/GenBank/DDBJ databases">
        <authorList>
            <person name="Nowell W R."/>
        </authorList>
    </citation>
    <scope>NUCLEOTIDE SEQUENCE</scope>
</reference>
<dbReference type="Proteomes" id="UP000682733">
    <property type="component" value="Unassembled WGS sequence"/>
</dbReference>
<evidence type="ECO:0000313" key="4">
    <source>
        <dbReference type="EMBL" id="CAF4344962.1"/>
    </source>
</evidence>
<dbReference type="Proteomes" id="UP000663829">
    <property type="component" value="Unassembled WGS sequence"/>
</dbReference>